<dbReference type="InterPro" id="IPR004401">
    <property type="entry name" value="YbaB/EbfC"/>
</dbReference>
<dbReference type="EMBL" id="JEOB01000004">
    <property type="protein sequence ID" value="EXM38236.1"/>
    <property type="molecule type" value="Genomic_DNA"/>
</dbReference>
<dbReference type="GO" id="GO:0003677">
    <property type="term" value="F:DNA binding"/>
    <property type="evidence" value="ECO:0007669"/>
    <property type="project" value="UniProtKB-UniRule"/>
</dbReference>
<evidence type="ECO:0000313" key="6">
    <source>
        <dbReference type="Proteomes" id="UP000021369"/>
    </source>
</evidence>
<comment type="subcellular location">
    <subcellularLocation>
        <location evidence="2">Cytoplasm</location>
        <location evidence="2">Nucleoid</location>
    </subcellularLocation>
</comment>
<dbReference type="PANTHER" id="PTHR33449:SF1">
    <property type="entry name" value="NUCLEOID-ASSOCIATED PROTEIN YBAB"/>
    <property type="match status" value="1"/>
</dbReference>
<gene>
    <name evidence="5" type="ORF">RASY3_08250</name>
    <name evidence="4" type="ORF">RASY3_18635</name>
</gene>
<dbReference type="AlphaFoldDB" id="A0A011VSK8"/>
<dbReference type="SUPFAM" id="SSF82607">
    <property type="entry name" value="YbaB-like"/>
    <property type="match status" value="1"/>
</dbReference>
<dbReference type="NCBIfam" id="TIGR00103">
    <property type="entry name" value="DNA_YbaB_EbfC"/>
    <property type="match status" value="1"/>
</dbReference>
<keyword evidence="2" id="KW-0963">Cytoplasm</keyword>
<comment type="subunit">
    <text evidence="2">Homodimer.</text>
</comment>
<dbReference type="Gene3D" id="3.30.1310.10">
    <property type="entry name" value="Nucleoid-associated protein YbaB-like domain"/>
    <property type="match status" value="1"/>
</dbReference>
<dbReference type="HAMAP" id="MF_00274">
    <property type="entry name" value="DNA_YbaB_EbfC"/>
    <property type="match status" value="1"/>
</dbReference>
<dbReference type="Pfam" id="PF02575">
    <property type="entry name" value="YbaB_DNA_bd"/>
    <property type="match status" value="1"/>
</dbReference>
<keyword evidence="6" id="KW-1185">Reference proteome</keyword>
<evidence type="ECO:0000313" key="5">
    <source>
        <dbReference type="EMBL" id="EXM39770.1"/>
    </source>
</evidence>
<dbReference type="EMBL" id="JEOB01000002">
    <property type="protein sequence ID" value="EXM39770.1"/>
    <property type="molecule type" value="Genomic_DNA"/>
</dbReference>
<keyword evidence="3" id="KW-0175">Coiled coil</keyword>
<dbReference type="PANTHER" id="PTHR33449">
    <property type="entry name" value="NUCLEOID-ASSOCIATED PROTEIN YBAB"/>
    <property type="match status" value="1"/>
</dbReference>
<reference evidence="4 6" key="1">
    <citation type="submission" date="2013-06" db="EMBL/GenBank/DDBJ databases">
        <title>Rumen cellulosomics: divergent fiber-degrading strategies revealed by comparative genome-wide analysis of six Ruminococcal strains.</title>
        <authorList>
            <person name="Dassa B."/>
            <person name="Borovok I."/>
            <person name="Lamed R."/>
            <person name="Flint H."/>
            <person name="Yeoman C.J."/>
            <person name="White B."/>
            <person name="Bayer E.A."/>
        </authorList>
    </citation>
    <scope>NUCLEOTIDE SEQUENCE [LARGE SCALE GENOMIC DNA]</scope>
    <source>
        <strain evidence="4 6">SY3</strain>
    </source>
</reference>
<comment type="caution">
    <text evidence="4">The sequence shown here is derived from an EMBL/GenBank/DDBJ whole genome shotgun (WGS) entry which is preliminary data.</text>
</comment>
<sequence>MKARVPNGMGKGPSNNMNQMLKQAQKMQDQITALQADLEQREFKGTAGGGVVEVTINGKRNVLDLKIAPEIVNPEEIEDLQDMVKAAFNAAVDNLDEISDAEMQKLTGGVSFPGLF</sequence>
<protein>
    <recommendedName>
        <fullName evidence="2">Nucleoid-associated protein RASY3_08250</fullName>
    </recommendedName>
</protein>
<comment type="similarity">
    <text evidence="2">Belongs to the YbaB/EbfC family.</text>
</comment>
<organism evidence="4 6">
    <name type="scientific">Ruminococcus albus SY3</name>
    <dbReference type="NCBI Taxonomy" id="1341156"/>
    <lineage>
        <taxon>Bacteria</taxon>
        <taxon>Bacillati</taxon>
        <taxon>Bacillota</taxon>
        <taxon>Clostridia</taxon>
        <taxon>Eubacteriales</taxon>
        <taxon>Oscillospiraceae</taxon>
        <taxon>Ruminococcus</taxon>
    </lineage>
</organism>
<dbReference type="GO" id="GO:0043590">
    <property type="term" value="C:bacterial nucleoid"/>
    <property type="evidence" value="ECO:0007669"/>
    <property type="project" value="UniProtKB-UniRule"/>
</dbReference>
<comment type="function">
    <text evidence="2">Binds to DNA and alters its conformation. May be involved in regulation of gene expression, nucleoid organization and DNA protection.</text>
</comment>
<evidence type="ECO:0000256" key="2">
    <source>
        <dbReference type="HAMAP-Rule" id="MF_00274"/>
    </source>
</evidence>
<dbReference type="PATRIC" id="fig|1341156.4.peg.3318"/>
<keyword evidence="1 2" id="KW-0238">DNA-binding</keyword>
<dbReference type="Proteomes" id="UP000021369">
    <property type="component" value="Unassembled WGS sequence"/>
</dbReference>
<dbReference type="OrthoDB" id="9795263at2"/>
<dbReference type="InterPro" id="IPR036894">
    <property type="entry name" value="YbaB-like_sf"/>
</dbReference>
<evidence type="ECO:0000313" key="4">
    <source>
        <dbReference type="EMBL" id="EXM38236.1"/>
    </source>
</evidence>
<dbReference type="GO" id="GO:0005829">
    <property type="term" value="C:cytosol"/>
    <property type="evidence" value="ECO:0007669"/>
    <property type="project" value="TreeGrafter"/>
</dbReference>
<feature type="coiled-coil region" evidence="3">
    <location>
        <begin position="17"/>
        <end position="44"/>
    </location>
</feature>
<accession>A0A011VSK8</accession>
<evidence type="ECO:0000256" key="1">
    <source>
        <dbReference type="ARBA" id="ARBA00023125"/>
    </source>
</evidence>
<proteinExistence type="inferred from homology"/>
<evidence type="ECO:0000256" key="3">
    <source>
        <dbReference type="SAM" id="Coils"/>
    </source>
</evidence>
<name>A0A011VSK8_RUMAL</name>
<dbReference type="PIRSF" id="PIRSF004555">
    <property type="entry name" value="UCP004555"/>
    <property type="match status" value="1"/>
</dbReference>
<dbReference type="RefSeq" id="WP_024855969.1">
    <property type="nucleotide sequence ID" value="NZ_JEOB01000002.1"/>
</dbReference>